<organism evidence="11 12">
    <name type="scientific">Treponema peruense</name>
    <dbReference type="NCBI Taxonomy" id="2787628"/>
    <lineage>
        <taxon>Bacteria</taxon>
        <taxon>Pseudomonadati</taxon>
        <taxon>Spirochaetota</taxon>
        <taxon>Spirochaetia</taxon>
        <taxon>Spirochaetales</taxon>
        <taxon>Treponemataceae</taxon>
        <taxon>Treponema</taxon>
    </lineage>
</organism>
<reference evidence="11 12" key="1">
    <citation type="submission" date="2020-11" db="EMBL/GenBank/DDBJ databases">
        <title>Treponema Peruensis nv. sp., first commensal Treponema isolated from human feces.</title>
        <authorList>
            <person name="Belkhou C."/>
            <person name="Raes J."/>
        </authorList>
    </citation>
    <scope>NUCLEOTIDE SEQUENCE [LARGE SCALE GENOMIC DNA]</scope>
    <source>
        <strain evidence="11 12">RCC2812</strain>
    </source>
</reference>
<keyword evidence="3 9" id="KW-0813">Transport</keyword>
<dbReference type="NCBIfam" id="TIGR01726">
    <property type="entry name" value="HEQRo_perm_3TM"/>
    <property type="match status" value="1"/>
</dbReference>
<evidence type="ECO:0000256" key="6">
    <source>
        <dbReference type="ARBA" id="ARBA00022970"/>
    </source>
</evidence>
<dbReference type="InterPro" id="IPR010065">
    <property type="entry name" value="AA_ABC_transptr_permease_3TM"/>
</dbReference>
<evidence type="ECO:0000256" key="5">
    <source>
        <dbReference type="ARBA" id="ARBA00022692"/>
    </source>
</evidence>
<dbReference type="Pfam" id="PF00528">
    <property type="entry name" value="BPD_transp_1"/>
    <property type="match status" value="1"/>
</dbReference>
<dbReference type="EMBL" id="CP064936">
    <property type="protein sequence ID" value="QQA02046.1"/>
    <property type="molecule type" value="Genomic_DNA"/>
</dbReference>
<accession>A0A7T3RFB1</accession>
<dbReference type="PROSITE" id="PS50928">
    <property type="entry name" value="ABC_TM1"/>
    <property type="match status" value="1"/>
</dbReference>
<evidence type="ECO:0000256" key="7">
    <source>
        <dbReference type="ARBA" id="ARBA00022989"/>
    </source>
</evidence>
<evidence type="ECO:0000256" key="8">
    <source>
        <dbReference type="ARBA" id="ARBA00023136"/>
    </source>
</evidence>
<dbReference type="GO" id="GO:0006865">
    <property type="term" value="P:amino acid transport"/>
    <property type="evidence" value="ECO:0007669"/>
    <property type="project" value="UniProtKB-KW"/>
</dbReference>
<dbReference type="GO" id="GO:0043190">
    <property type="term" value="C:ATP-binding cassette (ABC) transporter complex"/>
    <property type="evidence" value="ECO:0007669"/>
    <property type="project" value="InterPro"/>
</dbReference>
<dbReference type="SUPFAM" id="SSF161098">
    <property type="entry name" value="MetI-like"/>
    <property type="match status" value="1"/>
</dbReference>
<evidence type="ECO:0000256" key="3">
    <source>
        <dbReference type="ARBA" id="ARBA00022448"/>
    </source>
</evidence>
<feature type="domain" description="ABC transmembrane type-1" evidence="10">
    <location>
        <begin position="17"/>
        <end position="202"/>
    </location>
</feature>
<feature type="transmembrane region" description="Helical" evidence="9">
    <location>
        <begin position="12"/>
        <end position="44"/>
    </location>
</feature>
<keyword evidence="6" id="KW-0029">Amino-acid transport</keyword>
<evidence type="ECO:0000256" key="4">
    <source>
        <dbReference type="ARBA" id="ARBA00022475"/>
    </source>
</evidence>
<sequence length="220" mass="24317">MDFAFIKEVIPLYIQAAILTIKIGVVGILLSTLVGLVCAVIRYWKVPVLRVIVRIYTELSRNTPLLIQLFFLYFALPRLGIKLSSEQCAVIGLTFLGGSYMAETFRSSLETVGKNQIESGECIGLTRLQIVRYVVLPQAVAVSVPGVCANMMFLIKETSMFSAVALADLMYVAKDLIGLYYKTEEALALLVIAYFIILLPVTAASAWAERRLRHGQFGNA</sequence>
<keyword evidence="7 9" id="KW-1133">Transmembrane helix</keyword>
<dbReference type="AlphaFoldDB" id="A0A7T3RFB1"/>
<evidence type="ECO:0000256" key="1">
    <source>
        <dbReference type="ARBA" id="ARBA00004429"/>
    </source>
</evidence>
<dbReference type="Proteomes" id="UP000595224">
    <property type="component" value="Chromosome"/>
</dbReference>
<comment type="subcellular location">
    <subcellularLocation>
        <location evidence="1">Cell inner membrane</location>
        <topology evidence="1">Multi-pass membrane protein</topology>
    </subcellularLocation>
    <subcellularLocation>
        <location evidence="9">Cell membrane</location>
        <topology evidence="9">Multi-pass membrane protein</topology>
    </subcellularLocation>
</comment>
<dbReference type="CDD" id="cd06261">
    <property type="entry name" value="TM_PBP2"/>
    <property type="match status" value="1"/>
</dbReference>
<evidence type="ECO:0000313" key="11">
    <source>
        <dbReference type="EMBL" id="QQA02046.1"/>
    </source>
</evidence>
<dbReference type="PANTHER" id="PTHR30614:SF37">
    <property type="entry name" value="AMINO-ACID ABC TRANSPORTER PERMEASE PROTEIN YHDX-RELATED"/>
    <property type="match status" value="1"/>
</dbReference>
<dbReference type="PANTHER" id="PTHR30614">
    <property type="entry name" value="MEMBRANE COMPONENT OF AMINO ACID ABC TRANSPORTER"/>
    <property type="match status" value="1"/>
</dbReference>
<keyword evidence="12" id="KW-1185">Reference proteome</keyword>
<keyword evidence="5 9" id="KW-0812">Transmembrane</keyword>
<evidence type="ECO:0000259" key="10">
    <source>
        <dbReference type="PROSITE" id="PS50928"/>
    </source>
</evidence>
<evidence type="ECO:0000313" key="12">
    <source>
        <dbReference type="Proteomes" id="UP000595224"/>
    </source>
</evidence>
<dbReference type="InterPro" id="IPR043429">
    <property type="entry name" value="ArtM/GltK/GlnP/TcyL/YhdX-like"/>
</dbReference>
<keyword evidence="8 9" id="KW-0472">Membrane</keyword>
<gene>
    <name evidence="11" type="ORF">IWA51_05525</name>
</gene>
<proteinExistence type="inferred from homology"/>
<dbReference type="GO" id="GO:0022857">
    <property type="term" value="F:transmembrane transporter activity"/>
    <property type="evidence" value="ECO:0007669"/>
    <property type="project" value="InterPro"/>
</dbReference>
<dbReference type="InterPro" id="IPR035906">
    <property type="entry name" value="MetI-like_sf"/>
</dbReference>
<name>A0A7T3RFB1_9SPIR</name>
<evidence type="ECO:0000256" key="9">
    <source>
        <dbReference type="RuleBase" id="RU363032"/>
    </source>
</evidence>
<dbReference type="Gene3D" id="1.10.3720.10">
    <property type="entry name" value="MetI-like"/>
    <property type="match status" value="1"/>
</dbReference>
<dbReference type="KEGG" id="tper:IWA51_05525"/>
<comment type="similarity">
    <text evidence="2">Belongs to the binding-protein-dependent transport system permease family. HisMQ subfamily.</text>
</comment>
<dbReference type="RefSeq" id="WP_177527882.1">
    <property type="nucleotide sequence ID" value="NZ_CBCSHE010000006.1"/>
</dbReference>
<dbReference type="InterPro" id="IPR000515">
    <property type="entry name" value="MetI-like"/>
</dbReference>
<keyword evidence="4" id="KW-1003">Cell membrane</keyword>
<protein>
    <submittedName>
        <fullName evidence="11">Amino acid ABC transporter permease</fullName>
    </submittedName>
</protein>
<feature type="transmembrane region" description="Helical" evidence="9">
    <location>
        <begin position="187"/>
        <end position="208"/>
    </location>
</feature>
<evidence type="ECO:0000256" key="2">
    <source>
        <dbReference type="ARBA" id="ARBA00010072"/>
    </source>
</evidence>